<dbReference type="Gene3D" id="3.40.50.10810">
    <property type="entry name" value="Tandem AAA-ATPase domain"/>
    <property type="match status" value="1"/>
</dbReference>
<dbReference type="CDD" id="cd18793">
    <property type="entry name" value="SF2_C_SNF"/>
    <property type="match status" value="1"/>
</dbReference>
<keyword evidence="4" id="KW-0378">Hydrolase</keyword>
<dbReference type="SMART" id="SM00487">
    <property type="entry name" value="DEXDc"/>
    <property type="match status" value="1"/>
</dbReference>
<dbReference type="Pfam" id="PF00271">
    <property type="entry name" value="Helicase_C"/>
    <property type="match status" value="1"/>
</dbReference>
<dbReference type="SUPFAM" id="SSF57850">
    <property type="entry name" value="RING/U-box"/>
    <property type="match status" value="1"/>
</dbReference>
<dbReference type="SMART" id="SM00184">
    <property type="entry name" value="RING"/>
    <property type="match status" value="1"/>
</dbReference>
<dbReference type="InterPro" id="IPR001650">
    <property type="entry name" value="Helicase_C-like"/>
</dbReference>
<feature type="compositionally biased region" description="Basic and acidic residues" evidence="8">
    <location>
        <begin position="1160"/>
        <end position="1172"/>
    </location>
</feature>
<evidence type="ECO:0000256" key="7">
    <source>
        <dbReference type="PROSITE-ProRule" id="PRU00175"/>
    </source>
</evidence>
<feature type="domain" description="Helicase C-terminal" evidence="11">
    <location>
        <begin position="1213"/>
        <end position="1365"/>
    </location>
</feature>
<dbReference type="InterPro" id="IPR013083">
    <property type="entry name" value="Znf_RING/FYVE/PHD"/>
</dbReference>
<dbReference type="PANTHER" id="PTHR45865:SF1">
    <property type="entry name" value="E3 UBIQUITIN-PROTEIN LIGASE SHPRH"/>
    <property type="match status" value="1"/>
</dbReference>
<feature type="domain" description="RING-type" evidence="9">
    <location>
        <begin position="1098"/>
        <end position="1136"/>
    </location>
</feature>
<dbReference type="PROSITE" id="PS50089">
    <property type="entry name" value="ZF_RING_2"/>
    <property type="match status" value="1"/>
</dbReference>
<feature type="region of interest" description="Disordered" evidence="8">
    <location>
        <begin position="714"/>
        <end position="743"/>
    </location>
</feature>
<dbReference type="GO" id="GO:0008270">
    <property type="term" value="F:zinc ion binding"/>
    <property type="evidence" value="ECO:0007669"/>
    <property type="project" value="UniProtKB-KW"/>
</dbReference>
<keyword evidence="2" id="KW-0547">Nucleotide-binding</keyword>
<evidence type="ECO:0000256" key="5">
    <source>
        <dbReference type="ARBA" id="ARBA00022833"/>
    </source>
</evidence>
<dbReference type="PANTHER" id="PTHR45865">
    <property type="entry name" value="E3 UBIQUITIN-PROTEIN LIGASE SHPRH FAMILY MEMBER"/>
    <property type="match status" value="1"/>
</dbReference>
<dbReference type="GO" id="GO:0005524">
    <property type="term" value="F:ATP binding"/>
    <property type="evidence" value="ECO:0007669"/>
    <property type="project" value="InterPro"/>
</dbReference>
<dbReference type="Gene3D" id="3.40.50.300">
    <property type="entry name" value="P-loop containing nucleotide triphosphate hydrolases"/>
    <property type="match status" value="1"/>
</dbReference>
<evidence type="ECO:0000259" key="11">
    <source>
        <dbReference type="PROSITE" id="PS51194"/>
    </source>
</evidence>
<dbReference type="GO" id="GO:0006974">
    <property type="term" value="P:DNA damage response"/>
    <property type="evidence" value="ECO:0007669"/>
    <property type="project" value="TreeGrafter"/>
</dbReference>
<dbReference type="InterPro" id="IPR027417">
    <property type="entry name" value="P-loop_NTPase"/>
</dbReference>
<dbReference type="InterPro" id="IPR049730">
    <property type="entry name" value="SNF2/RAD54-like_C"/>
</dbReference>
<dbReference type="Pfam" id="PF00176">
    <property type="entry name" value="SNF2-rel_dom"/>
    <property type="match status" value="1"/>
</dbReference>
<dbReference type="InterPro" id="IPR000330">
    <property type="entry name" value="SNF2_N"/>
</dbReference>
<evidence type="ECO:0000256" key="6">
    <source>
        <dbReference type="ARBA" id="ARBA00022840"/>
    </source>
</evidence>
<dbReference type="GO" id="GO:0016787">
    <property type="term" value="F:hydrolase activity"/>
    <property type="evidence" value="ECO:0007669"/>
    <property type="project" value="UniProtKB-KW"/>
</dbReference>
<dbReference type="Pfam" id="PF13639">
    <property type="entry name" value="zf-RING_2"/>
    <property type="match status" value="1"/>
</dbReference>
<evidence type="ECO:0000256" key="3">
    <source>
        <dbReference type="ARBA" id="ARBA00022771"/>
    </source>
</evidence>
<keyword evidence="1" id="KW-0479">Metal-binding</keyword>
<dbReference type="GO" id="GO:0061630">
    <property type="term" value="F:ubiquitin protein ligase activity"/>
    <property type="evidence" value="ECO:0007669"/>
    <property type="project" value="TreeGrafter"/>
</dbReference>
<feature type="region of interest" description="Disordered" evidence="8">
    <location>
        <begin position="1"/>
        <end position="21"/>
    </location>
</feature>
<evidence type="ECO:0000256" key="1">
    <source>
        <dbReference type="ARBA" id="ARBA00022723"/>
    </source>
</evidence>
<dbReference type="SUPFAM" id="SSF52540">
    <property type="entry name" value="P-loop containing nucleoside triphosphate hydrolases"/>
    <property type="match status" value="2"/>
</dbReference>
<keyword evidence="5" id="KW-0862">Zinc</keyword>
<dbReference type="GO" id="GO:0000209">
    <property type="term" value="P:protein polyubiquitination"/>
    <property type="evidence" value="ECO:0007669"/>
    <property type="project" value="TreeGrafter"/>
</dbReference>
<dbReference type="Gene3D" id="3.30.40.10">
    <property type="entry name" value="Zinc/RING finger domain, C3HC4 (zinc finger)"/>
    <property type="match status" value="1"/>
</dbReference>
<gene>
    <name evidence="12" type="ORF">FUG_LOCUS343163</name>
</gene>
<proteinExistence type="predicted"/>
<organism evidence="12">
    <name type="scientific">Gibberella zeae</name>
    <name type="common">Wheat head blight fungus</name>
    <name type="synonym">Fusarium graminearum</name>
    <dbReference type="NCBI Taxonomy" id="5518"/>
    <lineage>
        <taxon>Eukaryota</taxon>
        <taxon>Fungi</taxon>
        <taxon>Dikarya</taxon>
        <taxon>Ascomycota</taxon>
        <taxon>Pezizomycotina</taxon>
        <taxon>Sordariomycetes</taxon>
        <taxon>Hypocreomycetidae</taxon>
        <taxon>Hypocreales</taxon>
        <taxon>Nectriaceae</taxon>
        <taxon>Fusarium</taxon>
    </lineage>
</organism>
<evidence type="ECO:0000259" key="9">
    <source>
        <dbReference type="PROSITE" id="PS50089"/>
    </source>
</evidence>
<evidence type="ECO:0000313" key="12">
    <source>
        <dbReference type="EMBL" id="VIO59324.1"/>
    </source>
</evidence>
<dbReference type="Pfam" id="PF26021">
    <property type="entry name" value="Ferritin_C144_05"/>
    <property type="match status" value="1"/>
</dbReference>
<dbReference type="PROSITE" id="PS00518">
    <property type="entry name" value="ZF_RING_1"/>
    <property type="match status" value="1"/>
</dbReference>
<feature type="region of interest" description="Disordered" evidence="8">
    <location>
        <begin position="39"/>
        <end position="60"/>
    </location>
</feature>
<dbReference type="FunFam" id="3.40.50.10810:FF:000059">
    <property type="entry name" value="SNF2 family helicase/ATPase, putative"/>
    <property type="match status" value="1"/>
</dbReference>
<dbReference type="InterPro" id="IPR052583">
    <property type="entry name" value="ATP-helicase/E3_Ub-Ligase"/>
</dbReference>
<evidence type="ECO:0000259" key="10">
    <source>
        <dbReference type="PROSITE" id="PS51192"/>
    </source>
</evidence>
<dbReference type="InterPro" id="IPR059033">
    <property type="entry name" value="C144_05_dom"/>
</dbReference>
<protein>
    <recommendedName>
        <fullName evidence="13">RING-type domain-containing protein</fullName>
    </recommendedName>
</protein>
<keyword evidence="3 7" id="KW-0863">Zinc-finger</keyword>
<keyword evidence="6" id="KW-0067">ATP-binding</keyword>
<feature type="region of interest" description="Disordered" evidence="8">
    <location>
        <begin position="1160"/>
        <end position="1180"/>
    </location>
</feature>
<evidence type="ECO:0008006" key="13">
    <source>
        <dbReference type="Google" id="ProtNLM"/>
    </source>
</evidence>
<name>A0A4E9EBJ0_GIBZA</name>
<dbReference type="GO" id="GO:0005634">
    <property type="term" value="C:nucleus"/>
    <property type="evidence" value="ECO:0007669"/>
    <property type="project" value="TreeGrafter"/>
</dbReference>
<dbReference type="InterPro" id="IPR038718">
    <property type="entry name" value="SNF2-like_sf"/>
</dbReference>
<feature type="compositionally biased region" description="Basic residues" evidence="8">
    <location>
        <begin position="1"/>
        <end position="13"/>
    </location>
</feature>
<dbReference type="PROSITE" id="PS51192">
    <property type="entry name" value="HELICASE_ATP_BIND_1"/>
    <property type="match status" value="1"/>
</dbReference>
<evidence type="ECO:0000256" key="4">
    <source>
        <dbReference type="ARBA" id="ARBA00022801"/>
    </source>
</evidence>
<evidence type="ECO:0000256" key="2">
    <source>
        <dbReference type="ARBA" id="ARBA00022741"/>
    </source>
</evidence>
<evidence type="ECO:0000256" key="8">
    <source>
        <dbReference type="SAM" id="MobiDB-lite"/>
    </source>
</evidence>
<dbReference type="InterPro" id="IPR001841">
    <property type="entry name" value="Znf_RING"/>
</dbReference>
<dbReference type="CDD" id="cd18070">
    <property type="entry name" value="DEXQc_SHPRH"/>
    <property type="match status" value="1"/>
</dbReference>
<dbReference type="EMBL" id="CAAKMV010000139">
    <property type="protein sequence ID" value="VIO59324.1"/>
    <property type="molecule type" value="Genomic_DNA"/>
</dbReference>
<dbReference type="InterPro" id="IPR017907">
    <property type="entry name" value="Znf_RING_CS"/>
</dbReference>
<feature type="domain" description="Helicase ATP-binding" evidence="10">
    <location>
        <begin position="313"/>
        <end position="513"/>
    </location>
</feature>
<reference evidence="12" key="1">
    <citation type="submission" date="2019-04" db="EMBL/GenBank/DDBJ databases">
        <authorList>
            <person name="Melise S."/>
            <person name="Noan J."/>
            <person name="Okalmin O."/>
        </authorList>
    </citation>
    <scope>NUCLEOTIDE SEQUENCE</scope>
    <source>
        <strain evidence="12">FN9</strain>
    </source>
</reference>
<dbReference type="InterPro" id="IPR014001">
    <property type="entry name" value="Helicase_ATP-bd"/>
</dbReference>
<dbReference type="PROSITE" id="PS51194">
    <property type="entry name" value="HELICASE_CTER"/>
    <property type="match status" value="1"/>
</dbReference>
<accession>A0A4E9EBJ0</accession>
<sequence>MARAKPTARRRAPPSRVHLQVGTDDLIPAPLVERFVKIATSENESSPQSPEPPTKRRKLDTSILVAKAKLTVTRQCTASSQTSVSCKGVEKLMSVHLRDTRLSFFSSEGCPVDPFRATINLRRLETDNHLQILSNLFQSSKLSRPNELWTTVDMKLEWRGRQVKMSFSYNFYWNDSPSLDSHHRPAADRKESQKLINFILRGSPSTGPPLWSGWSPMDFYDAAFVPPKDDKVAESIHIAAMKSTLFPYQKRTLQWLLQREGVQWSESNGGLVPYIASDREAVYDFEKFADLNGEEYYLSETLHTATRDLALFREAEASTKGGILAEEMGLGKTLEVIGLIMLHARSRPLVQSTDEAQAKLTPTGATLIVTPPSLRDQWVSEISRHAPSLSVEVYEGRKKISDDDEEHIINELAGHDIVITTYSVLSSEVHYTIAPPERSRRHARVYQRPISPLTQISWWRICLDEAQMIENGYSQAAKVARVIPRVNAWGITGTPVKNSVEDLQGLLLFLQYEPYCYTKSDWDHLRWNKSGFQRLFNKITLRHTKSMVRNELVLPSQKRFVISMPFTAVEEQHYQSLYRDMAEACALSLDGEPLVEDWKPGDHAANMRTWLVRLRQTALHPEVGSYNRRILGHNKNRPMRTVEEVLDAMLEQSESAIRVDERAYLSSQLTRGQLYENSPRVKEALEIWKSVREKTRELVSEARAELQALLMDRGGGGSAAANADDLGMESEDDEEVEGKGQLNESRRRLRSALEMEHRAVFFCANAYFQIRENPVMVEPDSEQFYQMKKLEDDGYEEAKVIRREILRESHRRATRSMTKLAQKASEQSFVEIPDLTVSDERGIESRRIIDDLETLCGELNDQANLIDEWREHIIGLLLKPLVDEEGDAETTGEEYGESAEIQDELMVYVQSLGAVIADRQDALTGQTNELVKHETRTSLRQAESGEGPAPEKLIELMMLRDQRKPNSTSMRSIISRFRALTSKVSKDTTRNILEGRIVDRQLRATQEAMNTQSKLALEAEVDNFKTIMNLRLEYYRQLQAVSDSVLPYEGPDVTDVIEKKMKKTEDDFRKKLSAAKAKHRYLQHLKEAGDNSNEPRMCVICQTPFTIGVLTVCGHQFCKECIKLWFKSHHNCPVCKMELKPSNLHDITINPLQLKLHGDDSDQVHGGTEKNSQRKQSGLQRKTGIYSEFNTDKLAEIQNIKLDGPSFTTKVDTLVKHLMWLRESDPGAKSIVFSQYKGFLEILRNAFARFGIGHVSIDDSGGIRRFKEDASVECFLLHARAHSSGLNLVNASHVFLCEPLLNTALELQAIARVDRIGQTHETTVWLYLVSGTVEESIYNLSVQRRMEHMSRASKGKSKESTPELLDANIEAANTLELEQASLTHLMSKDKTAGENVEEDDLWQCLFGHVAREGNEPERDEKDVMGYLVADAAD</sequence>
<feature type="compositionally biased region" description="Acidic residues" evidence="8">
    <location>
        <begin position="726"/>
        <end position="736"/>
    </location>
</feature>